<evidence type="ECO:0000313" key="4">
    <source>
        <dbReference type="EMBL" id="TKD03478.1"/>
    </source>
</evidence>
<dbReference type="InterPro" id="IPR031100">
    <property type="entry name" value="LOG_fam"/>
</dbReference>
<sequence>MNSTRTYFRRVAVYCGSSGGVGTHYLDAARAAGAFLAERGIDLVYGGGRVGMMGAVAEGALMKGGRVYGVIPEKLKARELAHEGLTELFIVDSMHARKTMMASMADAFVALPGGWGTLEEVFEVVTWSQLNYHKKPVGLLNVRGYYDHLVAFLDHAMTEGFIRPIHRPLCASADTMDALLDRLSKLQIPDIGRWIDKP</sequence>
<dbReference type="InterPro" id="IPR005269">
    <property type="entry name" value="LOG"/>
</dbReference>
<dbReference type="PANTHER" id="PTHR31223">
    <property type="entry name" value="LOG FAMILY PROTEIN YJL055W"/>
    <property type="match status" value="1"/>
</dbReference>
<comment type="similarity">
    <text evidence="2 3">Belongs to the LOG family.</text>
</comment>
<dbReference type="OrthoDB" id="9801098at2"/>
<evidence type="ECO:0000256" key="3">
    <source>
        <dbReference type="RuleBase" id="RU363015"/>
    </source>
</evidence>
<protein>
    <recommendedName>
        <fullName evidence="3">Cytokinin riboside 5'-monophosphate phosphoribohydrolase</fullName>
        <ecNumber evidence="3">3.2.2.n1</ecNumber>
    </recommendedName>
</protein>
<keyword evidence="5" id="KW-1185">Reference proteome</keyword>
<reference evidence="4 5" key="1">
    <citation type="submission" date="2019-04" db="EMBL/GenBank/DDBJ databases">
        <authorList>
            <person name="Li Y."/>
            <person name="Wang J."/>
        </authorList>
    </citation>
    <scope>NUCLEOTIDE SEQUENCE [LARGE SCALE GENOMIC DNA]</scope>
    <source>
        <strain evidence="4 5">DSM 14668</strain>
    </source>
</reference>
<dbReference type="GO" id="GO:0005829">
    <property type="term" value="C:cytosol"/>
    <property type="evidence" value="ECO:0007669"/>
    <property type="project" value="TreeGrafter"/>
</dbReference>
<evidence type="ECO:0000313" key="5">
    <source>
        <dbReference type="Proteomes" id="UP000309215"/>
    </source>
</evidence>
<dbReference type="Gene3D" id="3.40.50.450">
    <property type="match status" value="1"/>
</dbReference>
<dbReference type="RefSeq" id="WP_136931598.1">
    <property type="nucleotide sequence ID" value="NZ_SSMQ01000028.1"/>
</dbReference>
<proteinExistence type="inferred from homology"/>
<dbReference type="AlphaFoldDB" id="A0A4U1J7Y3"/>
<comment type="caution">
    <text evidence="4">The sequence shown here is derived from an EMBL/GenBank/DDBJ whole genome shotgun (WGS) entry which is preliminary data.</text>
</comment>
<evidence type="ECO:0000256" key="1">
    <source>
        <dbReference type="ARBA" id="ARBA00000274"/>
    </source>
</evidence>
<dbReference type="GO" id="GO:0008714">
    <property type="term" value="F:AMP nucleosidase activity"/>
    <property type="evidence" value="ECO:0007669"/>
    <property type="project" value="UniProtKB-EC"/>
</dbReference>
<dbReference type="SUPFAM" id="SSF102405">
    <property type="entry name" value="MCP/YpsA-like"/>
    <property type="match status" value="1"/>
</dbReference>
<keyword evidence="3" id="KW-0203">Cytokinin biosynthesis</keyword>
<name>A0A4U1J7Y3_9BACT</name>
<dbReference type="EMBL" id="SSMQ01000028">
    <property type="protein sequence ID" value="TKD03478.1"/>
    <property type="molecule type" value="Genomic_DNA"/>
</dbReference>
<evidence type="ECO:0000256" key="2">
    <source>
        <dbReference type="ARBA" id="ARBA00006763"/>
    </source>
</evidence>
<gene>
    <name evidence="4" type="ORF">E8A74_25055</name>
</gene>
<dbReference type="Pfam" id="PF03641">
    <property type="entry name" value="Lysine_decarbox"/>
    <property type="match status" value="1"/>
</dbReference>
<dbReference type="PANTHER" id="PTHR31223:SF70">
    <property type="entry name" value="LOG FAMILY PROTEIN YJL055W"/>
    <property type="match status" value="1"/>
</dbReference>
<dbReference type="EC" id="3.2.2.n1" evidence="3"/>
<keyword evidence="3" id="KW-0378">Hydrolase</keyword>
<organism evidence="4 5">
    <name type="scientific">Polyangium fumosum</name>
    <dbReference type="NCBI Taxonomy" id="889272"/>
    <lineage>
        <taxon>Bacteria</taxon>
        <taxon>Pseudomonadati</taxon>
        <taxon>Myxococcota</taxon>
        <taxon>Polyangia</taxon>
        <taxon>Polyangiales</taxon>
        <taxon>Polyangiaceae</taxon>
        <taxon>Polyangium</taxon>
    </lineage>
</organism>
<dbReference type="NCBIfam" id="TIGR00730">
    <property type="entry name" value="Rossman fold protein, TIGR00730 family"/>
    <property type="match status" value="1"/>
</dbReference>
<comment type="catalytic activity">
    <reaction evidence="1">
        <text>AMP + H2O = D-ribose 5-phosphate + adenine</text>
        <dbReference type="Rhea" id="RHEA:20129"/>
        <dbReference type="ChEBI" id="CHEBI:15377"/>
        <dbReference type="ChEBI" id="CHEBI:16708"/>
        <dbReference type="ChEBI" id="CHEBI:78346"/>
        <dbReference type="ChEBI" id="CHEBI:456215"/>
        <dbReference type="EC" id="3.2.2.4"/>
    </reaction>
</comment>
<accession>A0A4U1J7Y3</accession>
<dbReference type="GO" id="GO:0009691">
    <property type="term" value="P:cytokinin biosynthetic process"/>
    <property type="evidence" value="ECO:0007669"/>
    <property type="project" value="UniProtKB-UniRule"/>
</dbReference>
<dbReference type="Proteomes" id="UP000309215">
    <property type="component" value="Unassembled WGS sequence"/>
</dbReference>